<evidence type="ECO:0000256" key="2">
    <source>
        <dbReference type="ARBA" id="ARBA00009779"/>
    </source>
</evidence>
<evidence type="ECO:0000256" key="3">
    <source>
        <dbReference type="ARBA" id="ARBA00022475"/>
    </source>
</evidence>
<feature type="transmembrane region" description="Helical" evidence="12">
    <location>
        <begin position="16"/>
        <end position="36"/>
    </location>
</feature>
<protein>
    <recommendedName>
        <fullName evidence="12">Protease HtpX homolog</fullName>
        <ecNumber evidence="12">3.4.24.-</ecNumber>
    </recommendedName>
</protein>
<gene>
    <name evidence="12" type="primary">htpX</name>
    <name evidence="14" type="ORF">COT94_03455</name>
</gene>
<comment type="subcellular location">
    <subcellularLocation>
        <location evidence="1 12">Cell membrane</location>
        <topology evidence="1 12">Multi-pass membrane protein</topology>
    </subcellularLocation>
</comment>
<keyword evidence="5 12" id="KW-0812">Transmembrane</keyword>
<dbReference type="Proteomes" id="UP000228533">
    <property type="component" value="Unassembled WGS sequence"/>
</dbReference>
<proteinExistence type="inferred from homology"/>
<evidence type="ECO:0000256" key="1">
    <source>
        <dbReference type="ARBA" id="ARBA00004651"/>
    </source>
</evidence>
<feature type="transmembrane region" description="Helical" evidence="12">
    <location>
        <begin position="194"/>
        <end position="217"/>
    </location>
</feature>
<evidence type="ECO:0000256" key="9">
    <source>
        <dbReference type="ARBA" id="ARBA00022989"/>
    </source>
</evidence>
<evidence type="ECO:0000256" key="8">
    <source>
        <dbReference type="ARBA" id="ARBA00022833"/>
    </source>
</evidence>
<evidence type="ECO:0000256" key="11">
    <source>
        <dbReference type="ARBA" id="ARBA00023136"/>
    </source>
</evidence>
<evidence type="ECO:0000256" key="7">
    <source>
        <dbReference type="ARBA" id="ARBA00022801"/>
    </source>
</evidence>
<keyword evidence="8 12" id="KW-0862">Zinc</keyword>
<evidence type="ECO:0000256" key="12">
    <source>
        <dbReference type="HAMAP-Rule" id="MF_00188"/>
    </source>
</evidence>
<dbReference type="InterPro" id="IPR050083">
    <property type="entry name" value="HtpX_protease"/>
</dbReference>
<name>A0A2M6WT34_9BACT</name>
<evidence type="ECO:0000259" key="13">
    <source>
        <dbReference type="Pfam" id="PF01435"/>
    </source>
</evidence>
<evidence type="ECO:0000313" key="15">
    <source>
        <dbReference type="Proteomes" id="UP000228533"/>
    </source>
</evidence>
<dbReference type="EMBL" id="PFAM01000021">
    <property type="protein sequence ID" value="PIT95876.1"/>
    <property type="molecule type" value="Genomic_DNA"/>
</dbReference>
<dbReference type="PANTHER" id="PTHR43221:SF1">
    <property type="entry name" value="PROTEASE HTPX"/>
    <property type="match status" value="1"/>
</dbReference>
<dbReference type="HAMAP" id="MF_00188">
    <property type="entry name" value="Pept_M48_protease_HtpX"/>
    <property type="match status" value="1"/>
</dbReference>
<keyword evidence="4 12" id="KW-0645">Protease</keyword>
<keyword evidence="11 12" id="KW-0472">Membrane</keyword>
<feature type="transmembrane region" description="Helical" evidence="12">
    <location>
        <begin position="153"/>
        <end position="174"/>
    </location>
</feature>
<dbReference type="AlphaFoldDB" id="A0A2M6WT34"/>
<comment type="caution">
    <text evidence="14">The sequence shown here is derived from an EMBL/GenBank/DDBJ whole genome shotgun (WGS) entry which is preliminary data.</text>
</comment>
<evidence type="ECO:0000256" key="5">
    <source>
        <dbReference type="ARBA" id="ARBA00022692"/>
    </source>
</evidence>
<evidence type="ECO:0000313" key="14">
    <source>
        <dbReference type="EMBL" id="PIT95876.1"/>
    </source>
</evidence>
<dbReference type="GO" id="GO:0005886">
    <property type="term" value="C:plasma membrane"/>
    <property type="evidence" value="ECO:0007669"/>
    <property type="project" value="UniProtKB-SubCell"/>
</dbReference>
<sequence length="302" mass="33244">MPTLYTAITSNNRKTWFLISGFVLVVIYIGYVFSLYFDNPTIVLIAGIVAIVQPLIGYWYSDKIVLAMSQAKEVTKHDSPELFRLVENLCITAGLPMPKIYIIKDTAPNAFATGRDSQHAAVAFTSGILGKLEKRELEGVVAHELSHIGNHDILLSTLVTVLVGVVVLLADWFWRISLFGGRDRDSNNNRMAGGIAVLAIVLAILAPLFAQIIQLAISRKREFLADASAALLTRDPEGLANALKKISADQEPLEVANRATAHLYITSPFKQEGKNKVGFFTKLFMTHPPVEERISALLGQDR</sequence>
<dbReference type="InterPro" id="IPR022919">
    <property type="entry name" value="Pept_M48_protease_HtpX"/>
</dbReference>
<feature type="binding site" evidence="12">
    <location>
        <position position="147"/>
    </location>
    <ligand>
        <name>Zn(2+)</name>
        <dbReference type="ChEBI" id="CHEBI:29105"/>
        <note>catalytic</note>
    </ligand>
</feature>
<feature type="transmembrane region" description="Helical" evidence="12">
    <location>
        <begin position="42"/>
        <end position="60"/>
    </location>
</feature>
<keyword evidence="6 12" id="KW-0479">Metal-binding</keyword>
<feature type="binding site" evidence="12">
    <location>
        <position position="222"/>
    </location>
    <ligand>
        <name>Zn(2+)</name>
        <dbReference type="ChEBI" id="CHEBI:29105"/>
        <note>catalytic</note>
    </ligand>
</feature>
<feature type="domain" description="Peptidase M48" evidence="13">
    <location>
        <begin position="79"/>
        <end position="298"/>
    </location>
</feature>
<feature type="binding site" evidence="12">
    <location>
        <position position="143"/>
    </location>
    <ligand>
        <name>Zn(2+)</name>
        <dbReference type="ChEBI" id="CHEBI:29105"/>
        <note>catalytic</note>
    </ligand>
</feature>
<dbReference type="EC" id="3.4.24.-" evidence="12"/>
<dbReference type="GO" id="GO:0008270">
    <property type="term" value="F:zinc ion binding"/>
    <property type="evidence" value="ECO:0007669"/>
    <property type="project" value="UniProtKB-UniRule"/>
</dbReference>
<dbReference type="PANTHER" id="PTHR43221">
    <property type="entry name" value="PROTEASE HTPX"/>
    <property type="match status" value="1"/>
</dbReference>
<comment type="cofactor">
    <cofactor evidence="12">
        <name>Zn(2+)</name>
        <dbReference type="ChEBI" id="CHEBI:29105"/>
    </cofactor>
    <text evidence="12">Binds 1 zinc ion per subunit.</text>
</comment>
<dbReference type="Gene3D" id="3.30.2010.10">
    <property type="entry name" value="Metalloproteases ('zincins'), catalytic domain"/>
    <property type="match status" value="1"/>
</dbReference>
<evidence type="ECO:0000256" key="6">
    <source>
        <dbReference type="ARBA" id="ARBA00022723"/>
    </source>
</evidence>
<dbReference type="Pfam" id="PF01435">
    <property type="entry name" value="Peptidase_M48"/>
    <property type="match status" value="1"/>
</dbReference>
<comment type="similarity">
    <text evidence="2 12">Belongs to the peptidase M48B family.</text>
</comment>
<dbReference type="GO" id="GO:0004222">
    <property type="term" value="F:metalloendopeptidase activity"/>
    <property type="evidence" value="ECO:0007669"/>
    <property type="project" value="UniProtKB-UniRule"/>
</dbReference>
<dbReference type="GO" id="GO:0006508">
    <property type="term" value="P:proteolysis"/>
    <property type="evidence" value="ECO:0007669"/>
    <property type="project" value="UniProtKB-KW"/>
</dbReference>
<keyword evidence="7 12" id="KW-0378">Hydrolase</keyword>
<keyword evidence="9 12" id="KW-1133">Transmembrane helix</keyword>
<organism evidence="14 15">
    <name type="scientific">Candidatus Falkowbacteria bacterium CG10_big_fil_rev_8_21_14_0_10_37_14</name>
    <dbReference type="NCBI Taxonomy" id="1974561"/>
    <lineage>
        <taxon>Bacteria</taxon>
        <taxon>Candidatus Falkowiibacteriota</taxon>
    </lineage>
</organism>
<feature type="active site" evidence="12">
    <location>
        <position position="144"/>
    </location>
</feature>
<reference evidence="15" key="1">
    <citation type="submission" date="2017-09" db="EMBL/GenBank/DDBJ databases">
        <title>Depth-based differentiation of microbial function through sediment-hosted aquifers and enrichment of novel symbionts in the deep terrestrial subsurface.</title>
        <authorList>
            <person name="Probst A.J."/>
            <person name="Ladd B."/>
            <person name="Jarett J.K."/>
            <person name="Geller-Mcgrath D.E."/>
            <person name="Sieber C.M.K."/>
            <person name="Emerson J.B."/>
            <person name="Anantharaman K."/>
            <person name="Thomas B.C."/>
            <person name="Malmstrom R."/>
            <person name="Stieglmeier M."/>
            <person name="Klingl A."/>
            <person name="Woyke T."/>
            <person name="Ryan C.M."/>
            <person name="Banfield J.F."/>
        </authorList>
    </citation>
    <scope>NUCLEOTIDE SEQUENCE [LARGE SCALE GENOMIC DNA]</scope>
</reference>
<accession>A0A2M6WT34</accession>
<evidence type="ECO:0000256" key="10">
    <source>
        <dbReference type="ARBA" id="ARBA00023049"/>
    </source>
</evidence>
<evidence type="ECO:0000256" key="4">
    <source>
        <dbReference type="ARBA" id="ARBA00022670"/>
    </source>
</evidence>
<dbReference type="CDD" id="cd07340">
    <property type="entry name" value="M48B_Htpx_like"/>
    <property type="match status" value="1"/>
</dbReference>
<keyword evidence="10 12" id="KW-0482">Metalloprotease</keyword>
<keyword evidence="3 12" id="KW-1003">Cell membrane</keyword>
<dbReference type="InterPro" id="IPR001915">
    <property type="entry name" value="Peptidase_M48"/>
</dbReference>